<dbReference type="OrthoDB" id="9797093at2"/>
<dbReference type="EMBL" id="CP028519">
    <property type="protein sequence ID" value="AVY93386.1"/>
    <property type="molecule type" value="Genomic_DNA"/>
</dbReference>
<keyword evidence="2" id="KW-1185">Reference proteome</keyword>
<reference evidence="1 2" key="1">
    <citation type="submission" date="2018-04" db="EMBL/GenBank/DDBJ databases">
        <title>Denitrifier Microvirgula.</title>
        <authorList>
            <person name="Anderson E."/>
            <person name="Jang J."/>
            <person name="Ishii S."/>
        </authorList>
    </citation>
    <scope>NUCLEOTIDE SEQUENCE [LARGE SCALE GENOMIC DNA]</scope>
    <source>
        <strain evidence="1 2">BE2.4</strain>
    </source>
</reference>
<dbReference type="AlphaFoldDB" id="A0A2S0P7P7"/>
<evidence type="ECO:0000313" key="2">
    <source>
        <dbReference type="Proteomes" id="UP000244173"/>
    </source>
</evidence>
<organism evidence="1 2">
    <name type="scientific">Microvirgula aerodenitrificans</name>
    <dbReference type="NCBI Taxonomy" id="57480"/>
    <lineage>
        <taxon>Bacteria</taxon>
        <taxon>Pseudomonadati</taxon>
        <taxon>Pseudomonadota</taxon>
        <taxon>Betaproteobacteria</taxon>
        <taxon>Neisseriales</taxon>
        <taxon>Aquaspirillaceae</taxon>
        <taxon>Microvirgula</taxon>
    </lineage>
</organism>
<evidence type="ECO:0000313" key="1">
    <source>
        <dbReference type="EMBL" id="AVY93386.1"/>
    </source>
</evidence>
<accession>A0A2S0P7P7</accession>
<dbReference type="Pfam" id="PF05973">
    <property type="entry name" value="Gp49"/>
    <property type="match status" value="1"/>
</dbReference>
<proteinExistence type="predicted"/>
<dbReference type="InterPro" id="IPR009241">
    <property type="entry name" value="HigB-like"/>
</dbReference>
<protein>
    <submittedName>
        <fullName evidence="1">Cytoplasmic protein</fullName>
    </submittedName>
</protein>
<dbReference type="RefSeq" id="WP_028498110.1">
    <property type="nucleotide sequence ID" value="NZ_CP028519.1"/>
</dbReference>
<dbReference type="STRING" id="1122240.GCA_000620105_00641"/>
<sequence length="114" mass="13434">MEIDKEIRWAGSAYTDLLDFPEDARRQAGFQPSRVQAGLDPADWKPFDEIGPGTREIRIRESDGIYRIMYVAKFEEAVYVLHSFRKKTRATSERDKHIARLRYRAVVNARKFER</sequence>
<dbReference type="Proteomes" id="UP000244173">
    <property type="component" value="Chromosome"/>
</dbReference>
<name>A0A2S0P7P7_9NEIS</name>
<dbReference type="KEGG" id="maer:DAI18_04500"/>
<gene>
    <name evidence="1" type="ORF">DAI18_04500</name>
</gene>